<feature type="signal peptide" evidence="2">
    <location>
        <begin position="1"/>
        <end position="24"/>
    </location>
</feature>
<feature type="region of interest" description="Disordered" evidence="1">
    <location>
        <begin position="21"/>
        <end position="105"/>
    </location>
</feature>
<gene>
    <name evidence="3" type="ORF">POTOM_018371</name>
</gene>
<evidence type="ECO:0000256" key="1">
    <source>
        <dbReference type="SAM" id="MobiDB-lite"/>
    </source>
</evidence>
<comment type="caution">
    <text evidence="3">The sequence shown here is derived from an EMBL/GenBank/DDBJ whole genome shotgun (WGS) entry which is preliminary data.</text>
</comment>
<accession>A0A8X7ZPG6</accession>
<dbReference type="AlphaFoldDB" id="A0A8X7ZPG6"/>
<dbReference type="EMBL" id="JAAWWB010000009">
    <property type="protein sequence ID" value="KAG6774953.1"/>
    <property type="molecule type" value="Genomic_DNA"/>
</dbReference>
<organism evidence="3 4">
    <name type="scientific">Populus tomentosa</name>
    <name type="common">Chinese white poplar</name>
    <dbReference type="NCBI Taxonomy" id="118781"/>
    <lineage>
        <taxon>Eukaryota</taxon>
        <taxon>Viridiplantae</taxon>
        <taxon>Streptophyta</taxon>
        <taxon>Embryophyta</taxon>
        <taxon>Tracheophyta</taxon>
        <taxon>Spermatophyta</taxon>
        <taxon>Magnoliopsida</taxon>
        <taxon>eudicotyledons</taxon>
        <taxon>Gunneridae</taxon>
        <taxon>Pentapetalae</taxon>
        <taxon>rosids</taxon>
        <taxon>fabids</taxon>
        <taxon>Malpighiales</taxon>
        <taxon>Salicaceae</taxon>
        <taxon>Saliceae</taxon>
        <taxon>Populus</taxon>
    </lineage>
</organism>
<proteinExistence type="predicted"/>
<evidence type="ECO:0000313" key="3">
    <source>
        <dbReference type="EMBL" id="KAG6774953.1"/>
    </source>
</evidence>
<dbReference type="Proteomes" id="UP000886885">
    <property type="component" value="Chromosome 5A"/>
</dbReference>
<evidence type="ECO:0000256" key="2">
    <source>
        <dbReference type="SAM" id="SignalP"/>
    </source>
</evidence>
<feature type="compositionally biased region" description="Polar residues" evidence="1">
    <location>
        <begin position="55"/>
        <end position="69"/>
    </location>
</feature>
<keyword evidence="2" id="KW-0732">Signal</keyword>
<protein>
    <submittedName>
        <fullName evidence="3">Uncharacterized protein</fullName>
    </submittedName>
</protein>
<name>A0A8X7ZPG6_POPTO</name>
<dbReference type="OrthoDB" id="847862at2759"/>
<feature type="chain" id="PRO_5036461230" evidence="2">
    <location>
        <begin position="25"/>
        <end position="105"/>
    </location>
</feature>
<evidence type="ECO:0000313" key="4">
    <source>
        <dbReference type="Proteomes" id="UP000886885"/>
    </source>
</evidence>
<feature type="compositionally biased region" description="Low complexity" evidence="1">
    <location>
        <begin position="75"/>
        <end position="88"/>
    </location>
</feature>
<reference evidence="3" key="1">
    <citation type="journal article" date="2020" name="bioRxiv">
        <title>Hybrid origin of Populus tomentosa Carr. identified through genome sequencing and phylogenomic analysis.</title>
        <authorList>
            <person name="An X."/>
            <person name="Gao K."/>
            <person name="Chen Z."/>
            <person name="Li J."/>
            <person name="Yang X."/>
            <person name="Yang X."/>
            <person name="Zhou J."/>
            <person name="Guo T."/>
            <person name="Zhao T."/>
            <person name="Huang S."/>
            <person name="Miao D."/>
            <person name="Khan W.U."/>
            <person name="Rao P."/>
            <person name="Ye M."/>
            <person name="Lei B."/>
            <person name="Liao W."/>
            <person name="Wang J."/>
            <person name="Ji L."/>
            <person name="Li Y."/>
            <person name="Guo B."/>
            <person name="Mustafa N.S."/>
            <person name="Li S."/>
            <person name="Yun Q."/>
            <person name="Keller S.R."/>
            <person name="Mao J."/>
            <person name="Zhang R."/>
            <person name="Strauss S.H."/>
        </authorList>
    </citation>
    <scope>NUCLEOTIDE SEQUENCE</scope>
    <source>
        <strain evidence="3">GM15</strain>
        <tissue evidence="3">Leaf</tissue>
    </source>
</reference>
<keyword evidence="4" id="KW-1185">Reference proteome</keyword>
<sequence>MMMKSTVVIFVLGLTFLHLQGDAGTDIKPNNQQGKASTYGDPVTGSVPAVDTRNDNATRSPSTSNNNGSPDDETNSSYGNYGNPSGSSTETHHSFTIDCQPKKGC</sequence>